<dbReference type="Proteomes" id="UP000250831">
    <property type="component" value="Unassembled WGS sequence"/>
</dbReference>
<evidence type="ECO:0000256" key="3">
    <source>
        <dbReference type="ARBA" id="ARBA00023157"/>
    </source>
</evidence>
<dbReference type="PROSITE" id="PS51352">
    <property type="entry name" value="THIOREDOXIN_2"/>
    <property type="match status" value="1"/>
</dbReference>
<evidence type="ECO:0000313" key="8">
    <source>
        <dbReference type="Proteomes" id="UP000250831"/>
    </source>
</evidence>
<keyword evidence="2" id="KW-0201">Cytochrome c-type biogenesis</keyword>
<dbReference type="CDD" id="cd02966">
    <property type="entry name" value="TlpA_like_family"/>
    <property type="match status" value="1"/>
</dbReference>
<dbReference type="InterPro" id="IPR017937">
    <property type="entry name" value="Thioredoxin_CS"/>
</dbReference>
<evidence type="ECO:0000313" key="7">
    <source>
        <dbReference type="EMBL" id="PUV22718.1"/>
    </source>
</evidence>
<dbReference type="OrthoDB" id="750178at2"/>
<evidence type="ECO:0000259" key="6">
    <source>
        <dbReference type="PROSITE" id="PS51352"/>
    </source>
</evidence>
<dbReference type="GO" id="GO:0030313">
    <property type="term" value="C:cell envelope"/>
    <property type="evidence" value="ECO:0007669"/>
    <property type="project" value="UniProtKB-SubCell"/>
</dbReference>
<feature type="signal peptide" evidence="5">
    <location>
        <begin position="1"/>
        <end position="20"/>
    </location>
</feature>
<dbReference type="PANTHER" id="PTHR42852:SF6">
    <property type="entry name" value="THIOL:DISULFIDE INTERCHANGE PROTEIN DSBE"/>
    <property type="match status" value="1"/>
</dbReference>
<dbReference type="SUPFAM" id="SSF52833">
    <property type="entry name" value="Thioredoxin-like"/>
    <property type="match status" value="1"/>
</dbReference>
<dbReference type="GO" id="GO:0017004">
    <property type="term" value="P:cytochrome complex assembly"/>
    <property type="evidence" value="ECO:0007669"/>
    <property type="project" value="UniProtKB-KW"/>
</dbReference>
<dbReference type="Pfam" id="PF00578">
    <property type="entry name" value="AhpC-TSA"/>
    <property type="match status" value="1"/>
</dbReference>
<dbReference type="AlphaFoldDB" id="A0A363NPL6"/>
<evidence type="ECO:0000256" key="5">
    <source>
        <dbReference type="SAM" id="SignalP"/>
    </source>
</evidence>
<reference evidence="7 8" key="1">
    <citation type="submission" date="2018-04" db="EMBL/GenBank/DDBJ databases">
        <title>Sphingobacterium sp. M46 Genome.</title>
        <authorList>
            <person name="Cheng J."/>
            <person name="Li Y."/>
        </authorList>
    </citation>
    <scope>NUCLEOTIDE SEQUENCE [LARGE SCALE GENOMIC DNA]</scope>
    <source>
        <strain evidence="7 8">M46</strain>
    </source>
</reference>
<evidence type="ECO:0000256" key="2">
    <source>
        <dbReference type="ARBA" id="ARBA00022748"/>
    </source>
</evidence>
<dbReference type="EMBL" id="QCXX01000006">
    <property type="protein sequence ID" value="PUV22718.1"/>
    <property type="molecule type" value="Genomic_DNA"/>
</dbReference>
<keyword evidence="8" id="KW-1185">Reference proteome</keyword>
<gene>
    <name evidence="7" type="ORF">DCO56_21215</name>
</gene>
<dbReference type="InterPro" id="IPR050553">
    <property type="entry name" value="Thioredoxin_ResA/DsbE_sf"/>
</dbReference>
<dbReference type="PROSITE" id="PS00194">
    <property type="entry name" value="THIOREDOXIN_1"/>
    <property type="match status" value="1"/>
</dbReference>
<dbReference type="PANTHER" id="PTHR42852">
    <property type="entry name" value="THIOL:DISULFIDE INTERCHANGE PROTEIN DSBE"/>
    <property type="match status" value="1"/>
</dbReference>
<feature type="domain" description="Thioredoxin" evidence="6">
    <location>
        <begin position="243"/>
        <end position="382"/>
    </location>
</feature>
<dbReference type="GO" id="GO:0016209">
    <property type="term" value="F:antioxidant activity"/>
    <property type="evidence" value="ECO:0007669"/>
    <property type="project" value="InterPro"/>
</dbReference>
<dbReference type="InterPro" id="IPR036249">
    <property type="entry name" value="Thioredoxin-like_sf"/>
</dbReference>
<dbReference type="InterPro" id="IPR000866">
    <property type="entry name" value="AhpC/TSA"/>
</dbReference>
<protein>
    <recommendedName>
        <fullName evidence="6">Thioredoxin domain-containing protein</fullName>
    </recommendedName>
</protein>
<comment type="subcellular location">
    <subcellularLocation>
        <location evidence="1">Cell envelope</location>
    </subcellularLocation>
</comment>
<keyword evidence="4" id="KW-0676">Redox-active center</keyword>
<proteinExistence type="predicted"/>
<accession>A0A363NPL6</accession>
<dbReference type="Pfam" id="PF14289">
    <property type="entry name" value="DUF4369"/>
    <property type="match status" value="1"/>
</dbReference>
<evidence type="ECO:0000256" key="1">
    <source>
        <dbReference type="ARBA" id="ARBA00004196"/>
    </source>
</evidence>
<sequence length="382" mass="42733">MKILSTITLMACMVIGSLQAQENSFSIRIVSQKPTDKNAKVFVRYFKENQLVLDSVMLGNRQATYTGLCLEPTLVNLYYSPDGTPFFGRKVNRYMDRVNLYVDQGATVVTLKDEIADAVIKGGATQTAYAHYADYMKNLEAETEGLIAKRSTLYQQKESADQKELNAILQAINDLDHRKDKAKEQYIKSNPTSYFSLLALKELAGYAIDVNYVNPLFQLLSADLKSRKEGLALAKGIEIAKRLAIGNIAPDFTQPDVNGKTVRLADFRGQYVLLDFWASWCGPCRADNPNLVKAYAAFKDKKFTILGLSLDRPGKKEDWLKAIEKDGLPWHHVSDLTGWKNEVALLYGIQAIPQNFLIDPQGKIIAKNLHGDALSNLLKTLL</sequence>
<keyword evidence="3" id="KW-1015">Disulfide bond</keyword>
<dbReference type="InterPro" id="IPR025380">
    <property type="entry name" value="DUF4369"/>
</dbReference>
<comment type="caution">
    <text evidence="7">The sequence shown here is derived from an EMBL/GenBank/DDBJ whole genome shotgun (WGS) entry which is preliminary data.</text>
</comment>
<dbReference type="GO" id="GO:0016491">
    <property type="term" value="F:oxidoreductase activity"/>
    <property type="evidence" value="ECO:0007669"/>
    <property type="project" value="InterPro"/>
</dbReference>
<dbReference type="Gene3D" id="3.40.30.10">
    <property type="entry name" value="Glutaredoxin"/>
    <property type="match status" value="1"/>
</dbReference>
<dbReference type="RefSeq" id="WP_108635746.1">
    <property type="nucleotide sequence ID" value="NZ_QCXX01000006.1"/>
</dbReference>
<dbReference type="InterPro" id="IPR013766">
    <property type="entry name" value="Thioredoxin_domain"/>
</dbReference>
<feature type="chain" id="PRO_5016627581" description="Thioredoxin domain-containing protein" evidence="5">
    <location>
        <begin position="21"/>
        <end position="382"/>
    </location>
</feature>
<keyword evidence="5" id="KW-0732">Signal</keyword>
<name>A0A363NPL6_9SPHI</name>
<evidence type="ECO:0000256" key="4">
    <source>
        <dbReference type="ARBA" id="ARBA00023284"/>
    </source>
</evidence>
<organism evidence="7 8">
    <name type="scientific">Sphingobacterium athyrii</name>
    <dbReference type="NCBI Taxonomy" id="2152717"/>
    <lineage>
        <taxon>Bacteria</taxon>
        <taxon>Pseudomonadati</taxon>
        <taxon>Bacteroidota</taxon>
        <taxon>Sphingobacteriia</taxon>
        <taxon>Sphingobacteriales</taxon>
        <taxon>Sphingobacteriaceae</taxon>
        <taxon>Sphingobacterium</taxon>
    </lineage>
</organism>